<dbReference type="EMBL" id="VFOP01000001">
    <property type="protein sequence ID" value="TQL49952.1"/>
    <property type="molecule type" value="Genomic_DNA"/>
</dbReference>
<keyword evidence="9" id="KW-1185">Reference proteome</keyword>
<protein>
    <submittedName>
        <fullName evidence="8">ABC-2 type transport system ATP-binding protein</fullName>
    </submittedName>
</protein>
<dbReference type="GO" id="GO:0046677">
    <property type="term" value="P:response to antibiotic"/>
    <property type="evidence" value="ECO:0007669"/>
    <property type="project" value="UniProtKB-KW"/>
</dbReference>
<keyword evidence="6" id="KW-0046">Antibiotic resistance</keyword>
<dbReference type="InterPro" id="IPR017871">
    <property type="entry name" value="ABC_transporter-like_CS"/>
</dbReference>
<feature type="domain" description="ABC transporter" evidence="7">
    <location>
        <begin position="5"/>
        <end position="234"/>
    </location>
</feature>
<dbReference type="Gene3D" id="3.40.50.300">
    <property type="entry name" value="P-loop containing nucleotide triphosphate hydrolases"/>
    <property type="match status" value="1"/>
</dbReference>
<dbReference type="Proteomes" id="UP000319516">
    <property type="component" value="Unassembled WGS sequence"/>
</dbReference>
<gene>
    <name evidence="8" type="ORF">FB467_1049</name>
</gene>
<dbReference type="SMART" id="SM00382">
    <property type="entry name" value="AAA"/>
    <property type="match status" value="1"/>
</dbReference>
<keyword evidence="4" id="KW-0547">Nucleotide-binding</keyword>
<dbReference type="SUPFAM" id="SSF52540">
    <property type="entry name" value="P-loop containing nucleoside triphosphate hydrolases"/>
    <property type="match status" value="1"/>
</dbReference>
<dbReference type="PROSITE" id="PS50893">
    <property type="entry name" value="ABC_TRANSPORTER_2"/>
    <property type="match status" value="1"/>
</dbReference>
<dbReference type="InterPro" id="IPR003439">
    <property type="entry name" value="ABC_transporter-like_ATP-bd"/>
</dbReference>
<evidence type="ECO:0000256" key="5">
    <source>
        <dbReference type="ARBA" id="ARBA00022840"/>
    </source>
</evidence>
<evidence type="ECO:0000259" key="7">
    <source>
        <dbReference type="PROSITE" id="PS50893"/>
    </source>
</evidence>
<dbReference type="Pfam" id="PF00005">
    <property type="entry name" value="ABC_tran"/>
    <property type="match status" value="1"/>
</dbReference>
<evidence type="ECO:0000256" key="2">
    <source>
        <dbReference type="ARBA" id="ARBA00005417"/>
    </source>
</evidence>
<dbReference type="RefSeq" id="WP_141784153.1">
    <property type="nucleotide sequence ID" value="NZ_BAAAIK010000004.1"/>
</dbReference>
<sequence length="250" mass="26505">MTGVLDFEDVTYSYGRRGVLRGVTGSVHSGVTALLGENGAGKTTLLKCLVGLHQPGSGEIRIDGTAVGSRRSDDLLRAVGYVPQDAQLPRWAKVGDVLAYAGWLSGLRRDELPDALARTAGQLGLEQFVNRRVGSLSGGERQRVAIGTGIVHQPRLLVLDEPTAGLDPSQRARVREVITDVASDRAVLVSTHLLEDVERLAATVIVIAGGRTRFSGPLTSMVAEAGPHGPSNAQLETAFLELIRPAEEST</sequence>
<comment type="subcellular location">
    <subcellularLocation>
        <location evidence="1">Cell membrane</location>
        <topology evidence="1">Peripheral membrane protein</topology>
    </subcellularLocation>
</comment>
<keyword evidence="3" id="KW-0813">Transport</keyword>
<evidence type="ECO:0000256" key="3">
    <source>
        <dbReference type="ARBA" id="ARBA00022448"/>
    </source>
</evidence>
<proteinExistence type="inferred from homology"/>
<dbReference type="GO" id="GO:0005524">
    <property type="term" value="F:ATP binding"/>
    <property type="evidence" value="ECO:0007669"/>
    <property type="project" value="UniProtKB-KW"/>
</dbReference>
<reference evidence="8 9" key="1">
    <citation type="submission" date="2019-06" db="EMBL/GenBank/DDBJ databases">
        <title>Sequencing the genomes of 1000 actinobacteria strains.</title>
        <authorList>
            <person name="Klenk H.-P."/>
        </authorList>
    </citation>
    <scope>NUCLEOTIDE SEQUENCE [LARGE SCALE GENOMIC DNA]</scope>
    <source>
        <strain evidence="8 9">DSM 12335</strain>
    </source>
</reference>
<dbReference type="PANTHER" id="PTHR42711">
    <property type="entry name" value="ABC TRANSPORTER ATP-BINDING PROTEIN"/>
    <property type="match status" value="1"/>
</dbReference>
<evidence type="ECO:0000313" key="9">
    <source>
        <dbReference type="Proteomes" id="UP000319516"/>
    </source>
</evidence>
<keyword evidence="5 8" id="KW-0067">ATP-binding</keyword>
<name>A0A542YPC0_9MICO</name>
<dbReference type="InterPro" id="IPR050763">
    <property type="entry name" value="ABC_transporter_ATP-binding"/>
</dbReference>
<organism evidence="8 9">
    <name type="scientific">Ornithinicoccus hortensis</name>
    <dbReference type="NCBI Taxonomy" id="82346"/>
    <lineage>
        <taxon>Bacteria</taxon>
        <taxon>Bacillati</taxon>
        <taxon>Actinomycetota</taxon>
        <taxon>Actinomycetes</taxon>
        <taxon>Micrococcales</taxon>
        <taxon>Intrasporangiaceae</taxon>
        <taxon>Ornithinicoccus</taxon>
    </lineage>
</organism>
<evidence type="ECO:0000256" key="4">
    <source>
        <dbReference type="ARBA" id="ARBA00022741"/>
    </source>
</evidence>
<dbReference type="PANTHER" id="PTHR42711:SF5">
    <property type="entry name" value="ABC TRANSPORTER ATP-BINDING PROTEIN NATA"/>
    <property type="match status" value="1"/>
</dbReference>
<comment type="similarity">
    <text evidence="2">Belongs to the ABC transporter superfamily.</text>
</comment>
<dbReference type="InterPro" id="IPR003593">
    <property type="entry name" value="AAA+_ATPase"/>
</dbReference>
<comment type="caution">
    <text evidence="8">The sequence shown here is derived from an EMBL/GenBank/DDBJ whole genome shotgun (WGS) entry which is preliminary data.</text>
</comment>
<dbReference type="PROSITE" id="PS00211">
    <property type="entry name" value="ABC_TRANSPORTER_1"/>
    <property type="match status" value="1"/>
</dbReference>
<dbReference type="InterPro" id="IPR027417">
    <property type="entry name" value="P-loop_NTPase"/>
</dbReference>
<dbReference type="GO" id="GO:0016887">
    <property type="term" value="F:ATP hydrolysis activity"/>
    <property type="evidence" value="ECO:0007669"/>
    <property type="project" value="InterPro"/>
</dbReference>
<dbReference type="OrthoDB" id="9804819at2"/>
<evidence type="ECO:0000256" key="1">
    <source>
        <dbReference type="ARBA" id="ARBA00004202"/>
    </source>
</evidence>
<evidence type="ECO:0000313" key="8">
    <source>
        <dbReference type="EMBL" id="TQL49952.1"/>
    </source>
</evidence>
<dbReference type="GO" id="GO:0005886">
    <property type="term" value="C:plasma membrane"/>
    <property type="evidence" value="ECO:0007669"/>
    <property type="project" value="UniProtKB-SubCell"/>
</dbReference>
<dbReference type="AlphaFoldDB" id="A0A542YPC0"/>
<accession>A0A542YPC0</accession>
<evidence type="ECO:0000256" key="6">
    <source>
        <dbReference type="ARBA" id="ARBA00023251"/>
    </source>
</evidence>